<dbReference type="NCBIfam" id="TIGR02523">
    <property type="entry name" value="type_IV_pilV"/>
    <property type="match status" value="1"/>
</dbReference>
<keyword evidence="1" id="KW-0472">Membrane</keyword>
<accession>A0ABQ5ZW70</accession>
<dbReference type="Pfam" id="PF07963">
    <property type="entry name" value="N_methyl"/>
    <property type="match status" value="1"/>
</dbReference>
<name>A0ABQ5ZW70_9GAMM</name>
<comment type="caution">
    <text evidence="2">The sequence shown here is derived from an EMBL/GenBank/DDBJ whole genome shotgun (WGS) entry which is preliminary data.</text>
</comment>
<evidence type="ECO:0008006" key="4">
    <source>
        <dbReference type="Google" id="ProtNLM"/>
    </source>
</evidence>
<keyword evidence="1" id="KW-0812">Transmembrane</keyword>
<dbReference type="InterPro" id="IPR013362">
    <property type="entry name" value="Pilus_4_PilV"/>
</dbReference>
<keyword evidence="3" id="KW-1185">Reference proteome</keyword>
<dbReference type="Proteomes" id="UP001156682">
    <property type="component" value="Unassembled WGS sequence"/>
</dbReference>
<evidence type="ECO:0000313" key="3">
    <source>
        <dbReference type="Proteomes" id="UP001156682"/>
    </source>
</evidence>
<evidence type="ECO:0000313" key="2">
    <source>
        <dbReference type="EMBL" id="GLR63701.1"/>
    </source>
</evidence>
<sequence>MQPAKKQQGITLIEVMVAALVITLGLMGIVNLQVKNQAQAFVNYQRTLAGLYAQDLQNRLRADTCVLDKGFNDQYAAWKKTHFKGASAGWGSSLTATTKTQAENNGYWTFELTIEPSSNQYKVQQTLIVQYKDDCVANNKS</sequence>
<dbReference type="InterPro" id="IPR012902">
    <property type="entry name" value="N_methyl_site"/>
</dbReference>
<dbReference type="RefSeq" id="WP_027850018.1">
    <property type="nucleotide sequence ID" value="NZ_BSOR01000016.1"/>
</dbReference>
<protein>
    <recommendedName>
        <fullName evidence="4">Type IV pilus assembly protein PilV</fullName>
    </recommendedName>
</protein>
<proteinExistence type="predicted"/>
<evidence type="ECO:0000256" key="1">
    <source>
        <dbReference type="SAM" id="Phobius"/>
    </source>
</evidence>
<keyword evidence="1" id="KW-1133">Transmembrane helix</keyword>
<reference evidence="3" key="1">
    <citation type="journal article" date="2019" name="Int. J. Syst. Evol. Microbiol.">
        <title>The Global Catalogue of Microorganisms (GCM) 10K type strain sequencing project: providing services to taxonomists for standard genome sequencing and annotation.</title>
        <authorList>
            <consortium name="The Broad Institute Genomics Platform"/>
            <consortium name="The Broad Institute Genome Sequencing Center for Infectious Disease"/>
            <person name="Wu L."/>
            <person name="Ma J."/>
        </authorList>
    </citation>
    <scope>NUCLEOTIDE SEQUENCE [LARGE SCALE GENOMIC DNA]</scope>
    <source>
        <strain evidence="3">NBRC 100033</strain>
    </source>
</reference>
<dbReference type="EMBL" id="BSOR01000016">
    <property type="protein sequence ID" value="GLR63701.1"/>
    <property type="molecule type" value="Genomic_DNA"/>
</dbReference>
<gene>
    <name evidence="2" type="ORF">GCM10007878_11360</name>
</gene>
<feature type="transmembrane region" description="Helical" evidence="1">
    <location>
        <begin position="12"/>
        <end position="32"/>
    </location>
</feature>
<dbReference type="PROSITE" id="PS00409">
    <property type="entry name" value="PROKAR_NTER_METHYL"/>
    <property type="match status" value="1"/>
</dbReference>
<organism evidence="2 3">
    <name type="scientific">Marinospirillum insulare</name>
    <dbReference type="NCBI Taxonomy" id="217169"/>
    <lineage>
        <taxon>Bacteria</taxon>
        <taxon>Pseudomonadati</taxon>
        <taxon>Pseudomonadota</taxon>
        <taxon>Gammaproteobacteria</taxon>
        <taxon>Oceanospirillales</taxon>
        <taxon>Oceanospirillaceae</taxon>
        <taxon>Marinospirillum</taxon>
    </lineage>
</organism>